<organism evidence="1 2">
    <name type="scientific">Artomyces pyxidatus</name>
    <dbReference type="NCBI Taxonomy" id="48021"/>
    <lineage>
        <taxon>Eukaryota</taxon>
        <taxon>Fungi</taxon>
        <taxon>Dikarya</taxon>
        <taxon>Basidiomycota</taxon>
        <taxon>Agaricomycotina</taxon>
        <taxon>Agaricomycetes</taxon>
        <taxon>Russulales</taxon>
        <taxon>Auriscalpiaceae</taxon>
        <taxon>Artomyces</taxon>
    </lineage>
</organism>
<dbReference type="Proteomes" id="UP000814140">
    <property type="component" value="Unassembled WGS sequence"/>
</dbReference>
<reference evidence="1" key="2">
    <citation type="journal article" date="2022" name="New Phytol.">
        <title>Evolutionary transition to the ectomycorrhizal habit in the genomes of a hyperdiverse lineage of mushroom-forming fungi.</title>
        <authorList>
            <person name="Looney B."/>
            <person name="Miyauchi S."/>
            <person name="Morin E."/>
            <person name="Drula E."/>
            <person name="Courty P.E."/>
            <person name="Kohler A."/>
            <person name="Kuo A."/>
            <person name="LaButti K."/>
            <person name="Pangilinan J."/>
            <person name="Lipzen A."/>
            <person name="Riley R."/>
            <person name="Andreopoulos W."/>
            <person name="He G."/>
            <person name="Johnson J."/>
            <person name="Nolan M."/>
            <person name="Tritt A."/>
            <person name="Barry K.W."/>
            <person name="Grigoriev I.V."/>
            <person name="Nagy L.G."/>
            <person name="Hibbett D."/>
            <person name="Henrissat B."/>
            <person name="Matheny P.B."/>
            <person name="Labbe J."/>
            <person name="Martin F.M."/>
        </authorList>
    </citation>
    <scope>NUCLEOTIDE SEQUENCE</scope>
    <source>
        <strain evidence="1">HHB10654</strain>
    </source>
</reference>
<proteinExistence type="predicted"/>
<sequence>MELAGIFFSASSQWSALSESSDGSECLPWLNGTPSVSVARYVFASCSSYEGPCCLNSPSLYDSPFLRLRSTRTGKPHHFTFSCTPL</sequence>
<protein>
    <submittedName>
        <fullName evidence="1">Uncharacterized protein</fullName>
    </submittedName>
</protein>
<comment type="caution">
    <text evidence="1">The sequence shown here is derived from an EMBL/GenBank/DDBJ whole genome shotgun (WGS) entry which is preliminary data.</text>
</comment>
<keyword evidence="2" id="KW-1185">Reference proteome</keyword>
<dbReference type="EMBL" id="MU277223">
    <property type="protein sequence ID" value="KAI0059826.1"/>
    <property type="molecule type" value="Genomic_DNA"/>
</dbReference>
<reference evidence="1" key="1">
    <citation type="submission" date="2021-03" db="EMBL/GenBank/DDBJ databases">
        <authorList>
            <consortium name="DOE Joint Genome Institute"/>
            <person name="Ahrendt S."/>
            <person name="Looney B.P."/>
            <person name="Miyauchi S."/>
            <person name="Morin E."/>
            <person name="Drula E."/>
            <person name="Courty P.E."/>
            <person name="Chicoki N."/>
            <person name="Fauchery L."/>
            <person name="Kohler A."/>
            <person name="Kuo A."/>
            <person name="Labutti K."/>
            <person name="Pangilinan J."/>
            <person name="Lipzen A."/>
            <person name="Riley R."/>
            <person name="Andreopoulos W."/>
            <person name="He G."/>
            <person name="Johnson J."/>
            <person name="Barry K.W."/>
            <person name="Grigoriev I.V."/>
            <person name="Nagy L."/>
            <person name="Hibbett D."/>
            <person name="Henrissat B."/>
            <person name="Matheny P.B."/>
            <person name="Labbe J."/>
            <person name="Martin F."/>
        </authorList>
    </citation>
    <scope>NUCLEOTIDE SEQUENCE</scope>
    <source>
        <strain evidence="1">HHB10654</strain>
    </source>
</reference>
<gene>
    <name evidence="1" type="ORF">BV25DRAFT_1026428</name>
</gene>
<accession>A0ACB8SVW1</accession>
<evidence type="ECO:0000313" key="1">
    <source>
        <dbReference type="EMBL" id="KAI0059826.1"/>
    </source>
</evidence>
<name>A0ACB8SVW1_9AGAM</name>
<evidence type="ECO:0000313" key="2">
    <source>
        <dbReference type="Proteomes" id="UP000814140"/>
    </source>
</evidence>